<organism evidence="3 4">
    <name type="scientific">Catalinimonas alkaloidigena</name>
    <dbReference type="NCBI Taxonomy" id="1075417"/>
    <lineage>
        <taxon>Bacteria</taxon>
        <taxon>Pseudomonadati</taxon>
        <taxon>Bacteroidota</taxon>
        <taxon>Cytophagia</taxon>
        <taxon>Cytophagales</taxon>
        <taxon>Catalimonadaceae</taxon>
        <taxon>Catalinimonas</taxon>
    </lineage>
</organism>
<reference evidence="3 4" key="1">
    <citation type="submission" date="2016-10" db="EMBL/GenBank/DDBJ databases">
        <authorList>
            <person name="de Groot N.N."/>
        </authorList>
    </citation>
    <scope>NUCLEOTIDE SEQUENCE [LARGE SCALE GENOMIC DNA]</scope>
    <source>
        <strain evidence="3 4">DSM 25186</strain>
    </source>
</reference>
<protein>
    <recommendedName>
        <fullName evidence="5">Extracellular endo-alpha-(1-&gt;5)-L-arabinanase C-terminal domain-containing protein</fullName>
    </recommendedName>
</protein>
<sequence>MHMRTLPYLFLMMVFAATALQAQSATIPASFAGTWNGTYQGDGAGSFVLTLADDGSSVRVKQNDGNFYTVPLTVSFERDALTAEGVIPGSASQVSLEGTLSDDGLSGHWSTQDSSGSAAQGTWVAQPTP</sequence>
<dbReference type="EMBL" id="FNFO01000013">
    <property type="protein sequence ID" value="SDM40839.1"/>
    <property type="molecule type" value="Genomic_DNA"/>
</dbReference>
<evidence type="ECO:0000256" key="2">
    <source>
        <dbReference type="SAM" id="SignalP"/>
    </source>
</evidence>
<evidence type="ECO:0000256" key="1">
    <source>
        <dbReference type="SAM" id="MobiDB-lite"/>
    </source>
</evidence>
<evidence type="ECO:0000313" key="3">
    <source>
        <dbReference type="EMBL" id="SDM40839.1"/>
    </source>
</evidence>
<name>A0A1G9SZG1_9BACT</name>
<dbReference type="STRING" id="1075417.SAMN05421823_11342"/>
<keyword evidence="4" id="KW-1185">Reference proteome</keyword>
<feature type="chain" id="PRO_5011638423" description="Extracellular endo-alpha-(1-&gt;5)-L-arabinanase C-terminal domain-containing protein" evidence="2">
    <location>
        <begin position="25"/>
        <end position="129"/>
    </location>
</feature>
<keyword evidence="2" id="KW-0732">Signal</keyword>
<feature type="signal peptide" evidence="2">
    <location>
        <begin position="1"/>
        <end position="24"/>
    </location>
</feature>
<dbReference type="AlphaFoldDB" id="A0A1G9SZG1"/>
<dbReference type="Proteomes" id="UP000198510">
    <property type="component" value="Unassembled WGS sequence"/>
</dbReference>
<gene>
    <name evidence="3" type="ORF">SAMN05421823_11342</name>
</gene>
<evidence type="ECO:0000313" key="4">
    <source>
        <dbReference type="Proteomes" id="UP000198510"/>
    </source>
</evidence>
<accession>A0A1G9SZG1</accession>
<proteinExistence type="predicted"/>
<feature type="compositionally biased region" description="Polar residues" evidence="1">
    <location>
        <begin position="108"/>
        <end position="129"/>
    </location>
</feature>
<evidence type="ECO:0008006" key="5">
    <source>
        <dbReference type="Google" id="ProtNLM"/>
    </source>
</evidence>
<feature type="region of interest" description="Disordered" evidence="1">
    <location>
        <begin position="98"/>
        <end position="129"/>
    </location>
</feature>